<evidence type="ECO:0008006" key="3">
    <source>
        <dbReference type="Google" id="ProtNLM"/>
    </source>
</evidence>
<dbReference type="eggNOG" id="ENOG502T9AX">
    <property type="taxonomic scope" value="Eukaryota"/>
</dbReference>
<dbReference type="AlphaFoldDB" id="N1PL45"/>
<gene>
    <name evidence="1" type="ORF">DOTSEDRAFT_54681</name>
</gene>
<name>N1PL45_DOTSN</name>
<evidence type="ECO:0000313" key="2">
    <source>
        <dbReference type="Proteomes" id="UP000016933"/>
    </source>
</evidence>
<organism evidence="1 2">
    <name type="scientific">Dothistroma septosporum (strain NZE10 / CBS 128990)</name>
    <name type="common">Red band needle blight fungus</name>
    <name type="synonym">Mycosphaerella pini</name>
    <dbReference type="NCBI Taxonomy" id="675120"/>
    <lineage>
        <taxon>Eukaryota</taxon>
        <taxon>Fungi</taxon>
        <taxon>Dikarya</taxon>
        <taxon>Ascomycota</taxon>
        <taxon>Pezizomycotina</taxon>
        <taxon>Dothideomycetes</taxon>
        <taxon>Dothideomycetidae</taxon>
        <taxon>Mycosphaerellales</taxon>
        <taxon>Mycosphaerellaceae</taxon>
        <taxon>Dothistroma</taxon>
    </lineage>
</organism>
<dbReference type="PANTHER" id="PTHR42085">
    <property type="entry name" value="F-BOX DOMAIN-CONTAINING PROTEIN"/>
    <property type="match status" value="1"/>
</dbReference>
<dbReference type="HOGENOM" id="CLU_1194865_0_0_1"/>
<dbReference type="InterPro" id="IPR038883">
    <property type="entry name" value="AN11006-like"/>
</dbReference>
<protein>
    <recommendedName>
        <fullName evidence="3">F-box domain-containing protein</fullName>
    </recommendedName>
</protein>
<keyword evidence="2" id="KW-1185">Reference proteome</keyword>
<proteinExistence type="predicted"/>
<dbReference type="EMBL" id="KB446541">
    <property type="protein sequence ID" value="EME42270.1"/>
    <property type="molecule type" value="Genomic_DNA"/>
</dbReference>
<accession>N1PL45</accession>
<sequence length="232" mass="25600">MGNVSSRGEHPFSFLHLPPELRNEVYRHSLTHDRRKGHKATPALLRTCKQIYDEGISILNAESTLSVTVSVRPWSSEITLTGDFHRERQSESIAHTLPLRLTNIRNLQLHLKHAPLYGRGAYTNAGSASAIHDFLTQLTASLRQSTLPRTITCALEIEPPNCSAPGPSRIQDPRVEEMLTPLFPWPATASVRVESRAPSILGVLGWLASGNGWLARSAARSITTCTLEAEQV</sequence>
<dbReference type="Proteomes" id="UP000016933">
    <property type="component" value="Unassembled WGS sequence"/>
</dbReference>
<reference evidence="1 2" key="2">
    <citation type="journal article" date="2012" name="PLoS Pathog.">
        <title>Diverse lifestyles and strategies of plant pathogenesis encoded in the genomes of eighteen Dothideomycetes fungi.</title>
        <authorList>
            <person name="Ohm R.A."/>
            <person name="Feau N."/>
            <person name="Henrissat B."/>
            <person name="Schoch C.L."/>
            <person name="Horwitz B.A."/>
            <person name="Barry K.W."/>
            <person name="Condon B.J."/>
            <person name="Copeland A.C."/>
            <person name="Dhillon B."/>
            <person name="Glaser F."/>
            <person name="Hesse C.N."/>
            <person name="Kosti I."/>
            <person name="LaButti K."/>
            <person name="Lindquist E.A."/>
            <person name="Lucas S."/>
            <person name="Salamov A.A."/>
            <person name="Bradshaw R.E."/>
            <person name="Ciuffetti L."/>
            <person name="Hamelin R.C."/>
            <person name="Kema G.H.J."/>
            <person name="Lawrence C."/>
            <person name="Scott J.A."/>
            <person name="Spatafora J.W."/>
            <person name="Turgeon B.G."/>
            <person name="de Wit P.J.G.M."/>
            <person name="Zhong S."/>
            <person name="Goodwin S.B."/>
            <person name="Grigoriev I.V."/>
        </authorList>
    </citation>
    <scope>NUCLEOTIDE SEQUENCE [LARGE SCALE GENOMIC DNA]</scope>
    <source>
        <strain evidence="2">NZE10 / CBS 128990</strain>
    </source>
</reference>
<evidence type="ECO:0000313" key="1">
    <source>
        <dbReference type="EMBL" id="EME42270.1"/>
    </source>
</evidence>
<reference evidence="2" key="1">
    <citation type="journal article" date="2012" name="PLoS Genet.">
        <title>The genomes of the fungal plant pathogens Cladosporium fulvum and Dothistroma septosporum reveal adaptation to different hosts and lifestyles but also signatures of common ancestry.</title>
        <authorList>
            <person name="de Wit P.J.G.M."/>
            <person name="van der Burgt A."/>
            <person name="Oekmen B."/>
            <person name="Stergiopoulos I."/>
            <person name="Abd-Elsalam K.A."/>
            <person name="Aerts A.L."/>
            <person name="Bahkali A.H."/>
            <person name="Beenen H.G."/>
            <person name="Chettri P."/>
            <person name="Cox M.P."/>
            <person name="Datema E."/>
            <person name="de Vries R.P."/>
            <person name="Dhillon B."/>
            <person name="Ganley A.R."/>
            <person name="Griffiths S.A."/>
            <person name="Guo Y."/>
            <person name="Hamelin R.C."/>
            <person name="Henrissat B."/>
            <person name="Kabir M.S."/>
            <person name="Jashni M.K."/>
            <person name="Kema G."/>
            <person name="Klaubauf S."/>
            <person name="Lapidus A."/>
            <person name="Levasseur A."/>
            <person name="Lindquist E."/>
            <person name="Mehrabi R."/>
            <person name="Ohm R.A."/>
            <person name="Owen T.J."/>
            <person name="Salamov A."/>
            <person name="Schwelm A."/>
            <person name="Schijlen E."/>
            <person name="Sun H."/>
            <person name="van den Burg H.A."/>
            <person name="van Ham R.C.H.J."/>
            <person name="Zhang S."/>
            <person name="Goodwin S.B."/>
            <person name="Grigoriev I.V."/>
            <person name="Collemare J."/>
            <person name="Bradshaw R.E."/>
        </authorList>
    </citation>
    <scope>NUCLEOTIDE SEQUENCE [LARGE SCALE GENOMIC DNA]</scope>
    <source>
        <strain evidence="2">NZE10 / CBS 128990</strain>
    </source>
</reference>
<dbReference type="OrthoDB" id="3646160at2759"/>
<dbReference type="PANTHER" id="PTHR42085:SF1">
    <property type="entry name" value="F-BOX DOMAIN-CONTAINING PROTEIN"/>
    <property type="match status" value="1"/>
</dbReference>